<evidence type="ECO:0000259" key="1">
    <source>
        <dbReference type="Pfam" id="PF00535"/>
    </source>
</evidence>
<name>A0A1F7GEQ4_9BACT</name>
<gene>
    <name evidence="2" type="ORF">A2774_04100</name>
</gene>
<dbReference type="InterPro" id="IPR029044">
    <property type="entry name" value="Nucleotide-diphossugar_trans"/>
</dbReference>
<evidence type="ECO:0000313" key="2">
    <source>
        <dbReference type="EMBL" id="OGK17353.1"/>
    </source>
</evidence>
<dbReference type="PANTHER" id="PTHR43630">
    <property type="entry name" value="POLY-BETA-1,6-N-ACETYL-D-GLUCOSAMINE SYNTHASE"/>
    <property type="match status" value="1"/>
</dbReference>
<feature type="domain" description="Glycosyltransferase 2-like" evidence="1">
    <location>
        <begin position="25"/>
        <end position="119"/>
    </location>
</feature>
<dbReference type="AlphaFoldDB" id="A0A1F7GEQ4"/>
<dbReference type="CDD" id="cd02511">
    <property type="entry name" value="Beta4Glucosyltransferase"/>
    <property type="match status" value="1"/>
</dbReference>
<evidence type="ECO:0000313" key="3">
    <source>
        <dbReference type="Proteomes" id="UP000177208"/>
    </source>
</evidence>
<accession>A0A1F7GEQ4</accession>
<dbReference type="SUPFAM" id="SSF53448">
    <property type="entry name" value="Nucleotide-diphospho-sugar transferases"/>
    <property type="match status" value="1"/>
</dbReference>
<comment type="caution">
    <text evidence="2">The sequence shown here is derived from an EMBL/GenBank/DDBJ whole genome shotgun (WGS) entry which is preliminary data.</text>
</comment>
<dbReference type="InterPro" id="IPR001173">
    <property type="entry name" value="Glyco_trans_2-like"/>
</dbReference>
<sequence>MKSKRNFINNNSAIGAMTKRKIELSLLMITKNSDELLAKSLRSVEGMVDEIVIVDNYSTDRTGEIAGKYGAKIYPRRSENLGGQKAYGLHKVKGDWVLNLDADEIVSYKLKRDIISLFRGRPTLKSHTYQGRVKGMTGYYIPFQNHFLGRTLNYGGENYKMLRLFKKDAVKIDPVLLHERFELKRGSAGRLGGKIYHYSYRSLRQMFGKFTDYAIREFKQKSRKGEKGGLKKILLYPPHMFLARFVKDKGYRDGLIRIPLDIGFAYMEYLTYFLLTFYEPKKLKIKN</sequence>
<organism evidence="2 3">
    <name type="scientific">Candidatus Roizmanbacteria bacterium RIFCSPHIGHO2_01_FULL_39_12c</name>
    <dbReference type="NCBI Taxonomy" id="1802031"/>
    <lineage>
        <taxon>Bacteria</taxon>
        <taxon>Candidatus Roizmaniibacteriota</taxon>
    </lineage>
</organism>
<dbReference type="EMBL" id="MFZG01000009">
    <property type="protein sequence ID" value="OGK17353.1"/>
    <property type="molecule type" value="Genomic_DNA"/>
</dbReference>
<dbReference type="Proteomes" id="UP000177208">
    <property type="component" value="Unassembled WGS sequence"/>
</dbReference>
<dbReference type="Gene3D" id="3.90.550.10">
    <property type="entry name" value="Spore Coat Polysaccharide Biosynthesis Protein SpsA, Chain A"/>
    <property type="match status" value="1"/>
</dbReference>
<protein>
    <recommendedName>
        <fullName evidence="1">Glycosyltransferase 2-like domain-containing protein</fullName>
    </recommendedName>
</protein>
<dbReference type="PANTHER" id="PTHR43630:SF2">
    <property type="entry name" value="GLYCOSYLTRANSFERASE"/>
    <property type="match status" value="1"/>
</dbReference>
<reference evidence="2 3" key="1">
    <citation type="journal article" date="2016" name="Nat. Commun.">
        <title>Thousands of microbial genomes shed light on interconnected biogeochemical processes in an aquifer system.</title>
        <authorList>
            <person name="Anantharaman K."/>
            <person name="Brown C.T."/>
            <person name="Hug L.A."/>
            <person name="Sharon I."/>
            <person name="Castelle C.J."/>
            <person name="Probst A.J."/>
            <person name="Thomas B.C."/>
            <person name="Singh A."/>
            <person name="Wilkins M.J."/>
            <person name="Karaoz U."/>
            <person name="Brodie E.L."/>
            <person name="Williams K.H."/>
            <person name="Hubbard S.S."/>
            <person name="Banfield J.F."/>
        </authorList>
    </citation>
    <scope>NUCLEOTIDE SEQUENCE [LARGE SCALE GENOMIC DNA]</scope>
</reference>
<proteinExistence type="predicted"/>
<dbReference type="Pfam" id="PF00535">
    <property type="entry name" value="Glycos_transf_2"/>
    <property type="match status" value="1"/>
</dbReference>